<dbReference type="SUPFAM" id="SSF48371">
    <property type="entry name" value="ARM repeat"/>
    <property type="match status" value="1"/>
</dbReference>
<dbReference type="AlphaFoldDB" id="A0A443YNT4"/>
<reference evidence="2 3" key="1">
    <citation type="submission" date="2018-06" db="EMBL/GenBank/DDBJ databases">
        <title>Pedobacter endophyticus sp. nov., an endophytic bacterium isolated from a leaf of Triticum aestivum.</title>
        <authorList>
            <person name="Zhang L."/>
        </authorList>
    </citation>
    <scope>NUCLEOTIDE SEQUENCE [LARGE SCALE GENOMIC DNA]</scope>
    <source>
        <strain evidence="2 3">CM134L-2</strain>
    </source>
</reference>
<organism evidence="2 3">
    <name type="scientific">Pedobacter chitinilyticus</name>
    <dbReference type="NCBI Taxonomy" id="2233776"/>
    <lineage>
        <taxon>Bacteria</taxon>
        <taxon>Pseudomonadati</taxon>
        <taxon>Bacteroidota</taxon>
        <taxon>Sphingobacteriia</taxon>
        <taxon>Sphingobacteriales</taxon>
        <taxon>Sphingobacteriaceae</taxon>
        <taxon>Pedobacter</taxon>
    </lineage>
</organism>
<keyword evidence="3" id="KW-1185">Reference proteome</keyword>
<sequence>MEHDFFKRYVQEHKEAFENEALPPNMLGNILGNMRERQLLQERKKRKLTYTWMAVAASLMMVVGTYLFLSKENTVTKPGSQIVSNKDEVEMPANLPAEVVSPKTQVAVQKPTRLVTHQPKVQQHKEIYAGLADSLSVASRLNAVLKAGSLNKLDQKLKTVLCQVFNEDENDNVRLATLEVLSKFSGDKYVQQQLTAGLSKQKDPVIQLELVKVLGHSNNPETTDKLIAMADNPSTMDVVKDQVYFALLTKQQFQ</sequence>
<comment type="caution">
    <text evidence="2">The sequence shown here is derived from an EMBL/GenBank/DDBJ whole genome shotgun (WGS) entry which is preliminary data.</text>
</comment>
<keyword evidence="1" id="KW-0812">Transmembrane</keyword>
<dbReference type="InterPro" id="IPR016024">
    <property type="entry name" value="ARM-type_fold"/>
</dbReference>
<dbReference type="Gene3D" id="1.25.10.10">
    <property type="entry name" value="Leucine-rich Repeat Variant"/>
    <property type="match status" value="1"/>
</dbReference>
<protein>
    <submittedName>
        <fullName evidence="2">HEAT repeat domain-containing protein</fullName>
    </submittedName>
</protein>
<evidence type="ECO:0000256" key="1">
    <source>
        <dbReference type="SAM" id="Phobius"/>
    </source>
</evidence>
<dbReference type="InterPro" id="IPR011989">
    <property type="entry name" value="ARM-like"/>
</dbReference>
<feature type="transmembrane region" description="Helical" evidence="1">
    <location>
        <begin position="48"/>
        <end position="69"/>
    </location>
</feature>
<proteinExistence type="predicted"/>
<dbReference type="EMBL" id="SAYW01000005">
    <property type="protein sequence ID" value="RWU05434.1"/>
    <property type="molecule type" value="Genomic_DNA"/>
</dbReference>
<name>A0A443YNT4_9SPHI</name>
<keyword evidence="1" id="KW-1133">Transmembrane helix</keyword>
<accession>A0A443YNT4</accession>
<evidence type="ECO:0000313" key="2">
    <source>
        <dbReference type="EMBL" id="RWU05434.1"/>
    </source>
</evidence>
<dbReference type="Proteomes" id="UP000284120">
    <property type="component" value="Unassembled WGS sequence"/>
</dbReference>
<dbReference type="RefSeq" id="WP_113648200.1">
    <property type="nucleotide sequence ID" value="NZ_QMHN01000005.1"/>
</dbReference>
<dbReference type="OrthoDB" id="978644at2"/>
<evidence type="ECO:0000313" key="3">
    <source>
        <dbReference type="Proteomes" id="UP000284120"/>
    </source>
</evidence>
<gene>
    <name evidence="2" type="ORF">DPV69_14870</name>
</gene>
<dbReference type="Pfam" id="PF13646">
    <property type="entry name" value="HEAT_2"/>
    <property type="match status" value="1"/>
</dbReference>
<keyword evidence="1" id="KW-0472">Membrane</keyword>